<keyword evidence="4" id="KW-0233">DNA recombination</keyword>
<dbReference type="SMART" id="SM00857">
    <property type="entry name" value="Resolvase"/>
    <property type="match status" value="1"/>
</dbReference>
<dbReference type="OrthoDB" id="128993at2"/>
<comment type="similarity">
    <text evidence="1">Belongs to the site-specific recombinase resolvase family.</text>
</comment>
<dbReference type="FunFam" id="3.40.50.1390:FF:000001">
    <property type="entry name" value="DNA recombinase"/>
    <property type="match status" value="1"/>
</dbReference>
<evidence type="ECO:0000259" key="7">
    <source>
        <dbReference type="PROSITE" id="PS51736"/>
    </source>
</evidence>
<dbReference type="EMBL" id="VFRA01000001">
    <property type="protein sequence ID" value="TQO21082.1"/>
    <property type="molecule type" value="Genomic_DNA"/>
</dbReference>
<reference evidence="8 9" key="1">
    <citation type="submission" date="2019-06" db="EMBL/GenBank/DDBJ databases">
        <title>Sequencing the genomes of 1000 actinobacteria strains.</title>
        <authorList>
            <person name="Klenk H.-P."/>
        </authorList>
    </citation>
    <scope>NUCLEOTIDE SEQUENCE [LARGE SCALE GENOMIC DNA]</scope>
    <source>
        <strain evidence="8 9">DSM 21947</strain>
    </source>
</reference>
<dbReference type="PROSITE" id="PS51736">
    <property type="entry name" value="RECOMBINASES_3"/>
    <property type="match status" value="1"/>
</dbReference>
<feature type="active site" description="O-(5'-phospho-DNA)-serine intermediate" evidence="5">
    <location>
        <position position="54"/>
    </location>
</feature>
<dbReference type="PROSITE" id="PS00398">
    <property type="entry name" value="RECOMBINASES_2"/>
    <property type="match status" value="1"/>
</dbReference>
<evidence type="ECO:0000256" key="3">
    <source>
        <dbReference type="ARBA" id="ARBA00023125"/>
    </source>
</evidence>
<feature type="domain" description="Resolvase/invertase-type recombinase catalytic" evidence="7">
    <location>
        <begin position="46"/>
        <end position="180"/>
    </location>
</feature>
<dbReference type="Gene3D" id="3.40.50.1390">
    <property type="entry name" value="Resolvase, N-terminal catalytic domain"/>
    <property type="match status" value="1"/>
</dbReference>
<evidence type="ECO:0000256" key="6">
    <source>
        <dbReference type="SAM" id="MobiDB-lite"/>
    </source>
</evidence>
<dbReference type="InterPro" id="IPR050639">
    <property type="entry name" value="SSR_resolvase"/>
</dbReference>
<dbReference type="PANTHER" id="PTHR30461:SF2">
    <property type="entry name" value="SERINE RECOMBINASE PINE-RELATED"/>
    <property type="match status" value="1"/>
</dbReference>
<sequence>MTKTTDSAAPPSHPANFSANADLTENQNSDNNVGETSDLAIPVSGQLLGYVRVSRADQNLDRQQDALTEAGCSRIFADDGVSGSLSSRPALDEMLVFARPGDTIMISALDRLGRSTKNLLTLVDDLRERKISLKILNLGIDTGTSAGQLVLTVIAALAEMEKAQLVERTLDGLAAARNRGRVGGRPASLSPAQKLEVTRMREAGRTTGEIAAILGCSTRTIRRVPRR</sequence>
<comment type="caution">
    <text evidence="8">The sequence shown here is derived from an EMBL/GenBank/DDBJ whole genome shotgun (WGS) entry which is preliminary data.</text>
</comment>
<dbReference type="PANTHER" id="PTHR30461">
    <property type="entry name" value="DNA-INVERTASE FROM LAMBDOID PROPHAGE"/>
    <property type="match status" value="1"/>
</dbReference>
<dbReference type="GO" id="GO:0003677">
    <property type="term" value="F:DNA binding"/>
    <property type="evidence" value="ECO:0007669"/>
    <property type="project" value="UniProtKB-KW"/>
</dbReference>
<dbReference type="Gene3D" id="1.10.10.60">
    <property type="entry name" value="Homeodomain-like"/>
    <property type="match status" value="1"/>
</dbReference>
<keyword evidence="3" id="KW-0238">DNA-binding</keyword>
<dbReference type="InterPro" id="IPR006119">
    <property type="entry name" value="Resolv_N"/>
</dbReference>
<dbReference type="InterPro" id="IPR036162">
    <property type="entry name" value="Resolvase-like_N_sf"/>
</dbReference>
<evidence type="ECO:0000313" key="8">
    <source>
        <dbReference type="EMBL" id="TQO21082.1"/>
    </source>
</evidence>
<evidence type="ECO:0000313" key="9">
    <source>
        <dbReference type="Proteomes" id="UP000316560"/>
    </source>
</evidence>
<keyword evidence="2" id="KW-0229">DNA integration</keyword>
<dbReference type="RefSeq" id="WP_141991288.1">
    <property type="nucleotide sequence ID" value="NZ_VFRA01000001.1"/>
</dbReference>
<dbReference type="CDD" id="cd03768">
    <property type="entry name" value="SR_ResInv"/>
    <property type="match status" value="1"/>
</dbReference>
<dbReference type="Pfam" id="PF00239">
    <property type="entry name" value="Resolvase"/>
    <property type="match status" value="1"/>
</dbReference>
<evidence type="ECO:0000256" key="4">
    <source>
        <dbReference type="ARBA" id="ARBA00023172"/>
    </source>
</evidence>
<feature type="compositionally biased region" description="Polar residues" evidence="6">
    <location>
        <begin position="15"/>
        <end position="35"/>
    </location>
</feature>
<accession>A0A8H2PVP4</accession>
<proteinExistence type="inferred from homology"/>
<dbReference type="GO" id="GO:0000150">
    <property type="term" value="F:DNA strand exchange activity"/>
    <property type="evidence" value="ECO:0007669"/>
    <property type="project" value="InterPro"/>
</dbReference>
<dbReference type="InterPro" id="IPR006118">
    <property type="entry name" value="Recombinase_CS"/>
</dbReference>
<protein>
    <submittedName>
        <fullName evidence="8">DNA invertase Pin-like site-specific DNA recombinase</fullName>
    </submittedName>
</protein>
<name>A0A8H2PVP4_9MICO</name>
<feature type="region of interest" description="Disordered" evidence="6">
    <location>
        <begin position="1"/>
        <end position="37"/>
    </location>
</feature>
<dbReference type="AlphaFoldDB" id="A0A8H2PVP4"/>
<organism evidence="8 9">
    <name type="scientific">Rhodoglobus vestalii</name>
    <dbReference type="NCBI Taxonomy" id="193384"/>
    <lineage>
        <taxon>Bacteria</taxon>
        <taxon>Bacillati</taxon>
        <taxon>Actinomycetota</taxon>
        <taxon>Actinomycetes</taxon>
        <taxon>Micrococcales</taxon>
        <taxon>Microbacteriaceae</taxon>
        <taxon>Rhodoglobus</taxon>
    </lineage>
</organism>
<evidence type="ECO:0000256" key="2">
    <source>
        <dbReference type="ARBA" id="ARBA00022908"/>
    </source>
</evidence>
<evidence type="ECO:0000256" key="5">
    <source>
        <dbReference type="PIRSR" id="PIRSR606118-50"/>
    </source>
</evidence>
<dbReference type="GO" id="GO:0015074">
    <property type="term" value="P:DNA integration"/>
    <property type="evidence" value="ECO:0007669"/>
    <property type="project" value="UniProtKB-KW"/>
</dbReference>
<evidence type="ECO:0000256" key="1">
    <source>
        <dbReference type="ARBA" id="ARBA00009913"/>
    </source>
</evidence>
<keyword evidence="9" id="KW-1185">Reference proteome</keyword>
<dbReference type="SUPFAM" id="SSF53041">
    <property type="entry name" value="Resolvase-like"/>
    <property type="match status" value="1"/>
</dbReference>
<dbReference type="Proteomes" id="UP000316560">
    <property type="component" value="Unassembled WGS sequence"/>
</dbReference>
<gene>
    <name evidence="8" type="ORF">FB472_2751</name>
</gene>